<evidence type="ECO:0000313" key="1">
    <source>
        <dbReference type="EMBL" id="MCV5625227.1"/>
    </source>
</evidence>
<sequence>MTLVDSVEAGRLTISELIDALAKDKNYTASRWYQRYRAFTTLLQQTSTFAEPETDDLVKRLWYERDNGIASIRQGVPSLAEYQQSLPLLRELTER</sequence>
<evidence type="ECO:0000313" key="2">
    <source>
        <dbReference type="Proteomes" id="UP001208624"/>
    </source>
</evidence>
<keyword evidence="1" id="KW-0255">Endonuclease</keyword>
<protein>
    <submittedName>
        <fullName evidence="1">Restriction endonuclease</fullName>
    </submittedName>
</protein>
<dbReference type="GO" id="GO:0004519">
    <property type="term" value="F:endonuclease activity"/>
    <property type="evidence" value="ECO:0007669"/>
    <property type="project" value="UniProtKB-KW"/>
</dbReference>
<reference evidence="1" key="1">
    <citation type="submission" date="2023-06" db="EMBL/GenBank/DDBJ databases">
        <title>Deciphering the underlying mechanisms mediating the transmission of blaNDM gene from human to animals in China.</title>
        <authorList>
            <person name="Chen K."/>
            <person name="Chen S."/>
        </authorList>
    </citation>
    <scope>NUCLEOTIDE SEQUENCE</scope>
    <source>
        <strain evidence="1">1199</strain>
    </source>
</reference>
<dbReference type="EMBL" id="JAOVKC010000250">
    <property type="protein sequence ID" value="MCV5625227.1"/>
    <property type="molecule type" value="Genomic_DNA"/>
</dbReference>
<dbReference type="AlphaFoldDB" id="A0AAP3EMP5"/>
<organism evidence="1 2">
    <name type="scientific">Escherichia coli</name>
    <dbReference type="NCBI Taxonomy" id="562"/>
    <lineage>
        <taxon>Bacteria</taxon>
        <taxon>Pseudomonadati</taxon>
        <taxon>Pseudomonadota</taxon>
        <taxon>Gammaproteobacteria</taxon>
        <taxon>Enterobacterales</taxon>
        <taxon>Enterobacteriaceae</taxon>
        <taxon>Escherichia</taxon>
    </lineage>
</organism>
<keyword evidence="1" id="KW-0378">Hydrolase</keyword>
<name>A0AAP3EMP5_ECOLX</name>
<gene>
    <name evidence="1" type="ORF">OFN31_26585</name>
</gene>
<feature type="non-terminal residue" evidence="1">
    <location>
        <position position="95"/>
    </location>
</feature>
<keyword evidence="1" id="KW-0540">Nuclease</keyword>
<proteinExistence type="predicted"/>
<accession>A0AAP3EMP5</accession>
<dbReference type="Proteomes" id="UP001208624">
    <property type="component" value="Unassembled WGS sequence"/>
</dbReference>
<comment type="caution">
    <text evidence="1">The sequence shown here is derived from an EMBL/GenBank/DDBJ whole genome shotgun (WGS) entry which is preliminary data.</text>
</comment>